<proteinExistence type="inferred from homology"/>
<evidence type="ECO:0000259" key="6">
    <source>
        <dbReference type="PROSITE" id="PS50111"/>
    </source>
</evidence>
<name>D9SH93_GALCS</name>
<dbReference type="EMBL" id="CP002159">
    <property type="protein sequence ID" value="ADL55890.1"/>
    <property type="molecule type" value="Genomic_DNA"/>
</dbReference>
<organism evidence="7 8">
    <name type="scientific">Gallionella capsiferriformans (strain ES-2)</name>
    <name type="common">Gallionella ferruginea capsiferriformans (strain ES-2)</name>
    <dbReference type="NCBI Taxonomy" id="395494"/>
    <lineage>
        <taxon>Bacteria</taxon>
        <taxon>Pseudomonadati</taxon>
        <taxon>Pseudomonadota</taxon>
        <taxon>Betaproteobacteria</taxon>
        <taxon>Nitrosomonadales</taxon>
        <taxon>Gallionellaceae</taxon>
        <taxon>Gallionella</taxon>
    </lineage>
</organism>
<dbReference type="OrthoDB" id="1884279at2"/>
<evidence type="ECO:0000313" key="8">
    <source>
        <dbReference type="Proteomes" id="UP000001235"/>
    </source>
</evidence>
<gene>
    <name evidence="7" type="ordered locus">Galf_1881</name>
</gene>
<dbReference type="InterPro" id="IPR004090">
    <property type="entry name" value="Chemotax_Me-accpt_rcpt"/>
</dbReference>
<feature type="domain" description="Methyl-accepting transducer" evidence="6">
    <location>
        <begin position="281"/>
        <end position="517"/>
    </location>
</feature>
<evidence type="ECO:0000256" key="4">
    <source>
        <dbReference type="PROSITE-ProRule" id="PRU00284"/>
    </source>
</evidence>
<dbReference type="HOGENOM" id="CLU_000445_107_27_4"/>
<dbReference type="Proteomes" id="UP000001235">
    <property type="component" value="Chromosome"/>
</dbReference>
<dbReference type="GO" id="GO:0006935">
    <property type="term" value="P:chemotaxis"/>
    <property type="evidence" value="ECO:0007669"/>
    <property type="project" value="InterPro"/>
</dbReference>
<dbReference type="SUPFAM" id="SSF58104">
    <property type="entry name" value="Methyl-accepting chemotaxis protein (MCP) signaling domain"/>
    <property type="match status" value="1"/>
</dbReference>
<evidence type="ECO:0000256" key="3">
    <source>
        <dbReference type="ARBA" id="ARBA00029447"/>
    </source>
</evidence>
<dbReference type="GO" id="GO:0007165">
    <property type="term" value="P:signal transduction"/>
    <property type="evidence" value="ECO:0007669"/>
    <property type="project" value="UniProtKB-KW"/>
</dbReference>
<dbReference type="PROSITE" id="PS50111">
    <property type="entry name" value="CHEMOTAXIS_TRANSDUC_2"/>
    <property type="match status" value="1"/>
</dbReference>
<evidence type="ECO:0000313" key="7">
    <source>
        <dbReference type="EMBL" id="ADL55890.1"/>
    </source>
</evidence>
<dbReference type="GO" id="GO:0004888">
    <property type="term" value="F:transmembrane signaling receptor activity"/>
    <property type="evidence" value="ECO:0007669"/>
    <property type="project" value="InterPro"/>
</dbReference>
<reference evidence="7 8" key="1">
    <citation type="submission" date="2010-08" db="EMBL/GenBank/DDBJ databases">
        <title>Complete sequence of Gallionella capsiferriformans ES-2.</title>
        <authorList>
            <consortium name="US DOE Joint Genome Institute"/>
            <person name="Lucas S."/>
            <person name="Copeland A."/>
            <person name="Lapidus A."/>
            <person name="Cheng J.-F."/>
            <person name="Bruce D."/>
            <person name="Goodwin L."/>
            <person name="Pitluck S."/>
            <person name="Chertkov O."/>
            <person name="Davenport K.W."/>
            <person name="Detter J.C."/>
            <person name="Han C."/>
            <person name="Tapia R."/>
            <person name="Land M."/>
            <person name="Hauser L."/>
            <person name="Chang Y.-J."/>
            <person name="Jeffries C."/>
            <person name="Kyrpides N."/>
            <person name="Ivanova N."/>
            <person name="Mikhailova N."/>
            <person name="Shelobolina E.S."/>
            <person name="Picardal F."/>
            <person name="Roden E."/>
            <person name="Emerson D."/>
            <person name="Woyke T."/>
        </authorList>
    </citation>
    <scope>NUCLEOTIDE SEQUENCE [LARGE SCALE GENOMIC DNA]</scope>
    <source>
        <strain evidence="7 8">ES-2</strain>
    </source>
</reference>
<dbReference type="PRINTS" id="PR00260">
    <property type="entry name" value="CHEMTRNSDUCR"/>
</dbReference>
<dbReference type="KEGG" id="gca:Galf_1881"/>
<dbReference type="PANTHER" id="PTHR32089:SF112">
    <property type="entry name" value="LYSOZYME-LIKE PROTEIN-RELATED"/>
    <property type="match status" value="1"/>
</dbReference>
<dbReference type="InterPro" id="IPR004089">
    <property type="entry name" value="MCPsignal_dom"/>
</dbReference>
<feature type="transmembrane region" description="Helical" evidence="5">
    <location>
        <begin position="12"/>
        <end position="31"/>
    </location>
</feature>
<dbReference type="RefSeq" id="WP_013293824.1">
    <property type="nucleotide sequence ID" value="NC_014394.1"/>
</dbReference>
<keyword evidence="2 4" id="KW-0807">Transducer</keyword>
<comment type="similarity">
    <text evidence="3">Belongs to the methyl-accepting chemotaxis (MCP) protein family.</text>
</comment>
<dbReference type="FunFam" id="1.10.287.950:FF:000001">
    <property type="entry name" value="Methyl-accepting chemotaxis sensory transducer"/>
    <property type="match status" value="1"/>
</dbReference>
<protein>
    <submittedName>
        <fullName evidence="7">Methyl-accepting chemotaxis sensory transducer</fullName>
    </submittedName>
</protein>
<sequence>MFDSLTLKHKFMGLEAVSFSMFIAMALFGLVQLSNSVQGGKESVARLNADLEVMSQINDMNMAFMKEVKLAKDVWIRGANAAVVSKYRGEFVAADESFNQSHAAALAGLKTLAEGHTGFDGFISNMAGLADEHRAVSGKYLAQIDAHTGNVSESDAQVKGIDRALSKKIDEQRDAFESFVRQKGVEKLAVAEQDFKSRRNFVIIWVIISLSLSIVLASLIIRQVLSMLGGDPREVAQVVNTMAAGDFSAQPVTLPARGSLLADAYHMQSSLRDMIDSVKKQANQVGDMAHSLAGSARQIAANAHQEADAVSTMASAIEEMSVATTQISTQGDGARRISDSSREDAAQGEQVVIKTVTGLLTTAREIEHAAGEVSRLGDDASRISQIVKVIKEIADQTNLLALNAAIEAARAGEQGRGFAVVADEVRKLAERTANATLEINQMSAQIAEVAKNALKGMDAVVATTREGVSDAESAQTSIGHVRQSFGEVAGVIEDISAALTEQAVAANELAKNTERVAQMSEENSQAAGALLQLAGALESRAGQVRSAVEVFRV</sequence>
<accession>D9SH93</accession>
<comment type="subcellular location">
    <subcellularLocation>
        <location evidence="1">Membrane</location>
    </subcellularLocation>
</comment>
<dbReference type="AlphaFoldDB" id="D9SH93"/>
<keyword evidence="5" id="KW-1133">Transmembrane helix</keyword>
<dbReference type="Gene3D" id="1.10.287.950">
    <property type="entry name" value="Methyl-accepting chemotaxis protein"/>
    <property type="match status" value="1"/>
</dbReference>
<dbReference type="CDD" id="cd11386">
    <property type="entry name" value="MCP_signal"/>
    <property type="match status" value="1"/>
</dbReference>
<dbReference type="PANTHER" id="PTHR32089">
    <property type="entry name" value="METHYL-ACCEPTING CHEMOTAXIS PROTEIN MCPB"/>
    <property type="match status" value="1"/>
</dbReference>
<dbReference type="STRING" id="395494.Galf_1881"/>
<keyword evidence="5" id="KW-0472">Membrane</keyword>
<evidence type="ECO:0000256" key="1">
    <source>
        <dbReference type="ARBA" id="ARBA00004370"/>
    </source>
</evidence>
<keyword evidence="5" id="KW-0812">Transmembrane</keyword>
<keyword evidence="8" id="KW-1185">Reference proteome</keyword>
<dbReference type="GO" id="GO:0016020">
    <property type="term" value="C:membrane"/>
    <property type="evidence" value="ECO:0007669"/>
    <property type="project" value="UniProtKB-SubCell"/>
</dbReference>
<evidence type="ECO:0000256" key="2">
    <source>
        <dbReference type="ARBA" id="ARBA00023224"/>
    </source>
</evidence>
<feature type="transmembrane region" description="Helical" evidence="5">
    <location>
        <begin position="201"/>
        <end position="221"/>
    </location>
</feature>
<dbReference type="eggNOG" id="COG0840">
    <property type="taxonomic scope" value="Bacteria"/>
</dbReference>
<evidence type="ECO:0000256" key="5">
    <source>
        <dbReference type="SAM" id="Phobius"/>
    </source>
</evidence>
<dbReference type="Pfam" id="PF00015">
    <property type="entry name" value="MCPsignal"/>
    <property type="match status" value="1"/>
</dbReference>
<dbReference type="SMART" id="SM00283">
    <property type="entry name" value="MA"/>
    <property type="match status" value="1"/>
</dbReference>